<feature type="compositionally biased region" description="Basic and acidic residues" evidence="6">
    <location>
        <begin position="318"/>
        <end position="327"/>
    </location>
</feature>
<evidence type="ECO:0000256" key="1">
    <source>
        <dbReference type="ARBA" id="ARBA00004141"/>
    </source>
</evidence>
<organism evidence="9 10">
    <name type="scientific">Erpetoichthys calabaricus</name>
    <name type="common">Rope fish</name>
    <name type="synonym">Calamoichthys calabaricus</name>
    <dbReference type="NCBI Taxonomy" id="27687"/>
    <lineage>
        <taxon>Eukaryota</taxon>
        <taxon>Metazoa</taxon>
        <taxon>Chordata</taxon>
        <taxon>Craniata</taxon>
        <taxon>Vertebrata</taxon>
        <taxon>Euteleostomi</taxon>
        <taxon>Actinopterygii</taxon>
        <taxon>Polypteriformes</taxon>
        <taxon>Polypteridae</taxon>
        <taxon>Erpetoichthys</taxon>
    </lineage>
</organism>
<sequence length="715" mass="81847">MALNKGDAISWYQKKIGAYDQQMWEKSMEQSEIKGLRSKPKKMARVKSDLIDVDLVRGSTFCKAKPESPWTALTRKGIVRVLFLPFFYQWWIHVTSKGVFAWLLLLYALQAVASMLFFLVPVANTSELVGPLCLMLLLGTVHCQIVSTRPTKMHWRRRKKRRSASGETSVDKSRTNYAVNNVLRDAWSSLASKWPRTTVDKKTRSGQIHDSSVSSRTFLNWGCLWKRWKNSSKGKSQEHLESQVSGATDGESSDEDEQVNIHMSALRHCVEGNSAEYVLRKREVNTSNPKTRNRYPQCSFQDSDSVADSEPECSGHIQETHGRRGSESTRPGSETDDMLWEDILQGPQYLSTYTSDSEQEHIRAAGKPFEQDDTTQQSHLFWLQNCNPSSQRLSALIWEGDECKKVEMSILEMSGLIMRRVNEVQQGMGYQVLGHIITLFLALLPFLVRTFHHVDLDSLTTVSAYDLLDVAFGGASQCLTCILSSILFLERMCLTWLFFFIMCVAERTYKQRLLFAKLFSHLTSARKAKKSEIPHFRLKTVQNIKIWLSLRSYLKRRGPQRSVDVIVSSVFLLALSIAFICCAQLLRGHHTFLQYTHNWELLVWETSLVIFLLRLATLGSETNKKFSNVSILLTEQINLYLKMEKKPDKKEELNIVNNVLKLATKLMKELDTPFRLYGLTVNPLIYNITRVVILSAVSGVISDLLGFNIRLWKIK</sequence>
<reference evidence="9" key="3">
    <citation type="submission" date="2025-09" db="UniProtKB">
        <authorList>
            <consortium name="Ensembl"/>
        </authorList>
    </citation>
    <scope>IDENTIFICATION</scope>
</reference>
<dbReference type="InterPro" id="IPR021980">
    <property type="entry name" value="PHTF1/2_N"/>
</dbReference>
<dbReference type="Ensembl" id="ENSECRT00000018918.1">
    <property type="protein sequence ID" value="ENSECRP00000018546.1"/>
    <property type="gene ID" value="ENSECRG00000012412.1"/>
</dbReference>
<feature type="region of interest" description="Disordered" evidence="6">
    <location>
        <begin position="234"/>
        <end position="259"/>
    </location>
</feature>
<comment type="subcellular location">
    <subcellularLocation>
        <location evidence="1">Membrane</location>
        <topology evidence="1">Multi-pass membrane protein</topology>
    </subcellularLocation>
</comment>
<dbReference type="GeneTree" id="ENSGT00390000011648"/>
<feature type="region of interest" description="Disordered" evidence="6">
    <location>
        <begin position="282"/>
        <end position="335"/>
    </location>
</feature>
<feature type="domain" description="PHTF1/2 N-terminal" evidence="8">
    <location>
        <begin position="7"/>
        <end position="150"/>
    </location>
</feature>
<dbReference type="PANTHER" id="PTHR12680:SF8">
    <property type="entry name" value="PROTEIN PHTF1"/>
    <property type="match status" value="1"/>
</dbReference>
<reference evidence="9" key="1">
    <citation type="submission" date="2021-06" db="EMBL/GenBank/DDBJ databases">
        <authorList>
            <consortium name="Wellcome Sanger Institute Data Sharing"/>
        </authorList>
    </citation>
    <scope>NUCLEOTIDE SEQUENCE [LARGE SCALE GENOMIC DNA]</scope>
</reference>
<proteinExistence type="predicted"/>
<evidence type="ECO:0000256" key="2">
    <source>
        <dbReference type="ARBA" id="ARBA00022692"/>
    </source>
</evidence>
<feature type="transmembrane region" description="Helical" evidence="7">
    <location>
        <begin position="128"/>
        <end position="148"/>
    </location>
</feature>
<reference evidence="9" key="2">
    <citation type="submission" date="2025-08" db="UniProtKB">
        <authorList>
            <consortium name="Ensembl"/>
        </authorList>
    </citation>
    <scope>IDENTIFICATION</scope>
</reference>
<dbReference type="PANTHER" id="PTHR12680">
    <property type="entry name" value="PUTATIVE HOMEODOMAIN TRANSCRIPTION FACTOR PHTF"/>
    <property type="match status" value="1"/>
</dbReference>
<gene>
    <name evidence="9" type="primary">PHTF1</name>
    <name evidence="9" type="synonym">LOC114647859</name>
</gene>
<feature type="transmembrane region" description="Helical" evidence="7">
    <location>
        <begin position="99"/>
        <end position="122"/>
    </location>
</feature>
<feature type="compositionally biased region" description="Polar residues" evidence="6">
    <location>
        <begin position="285"/>
        <end position="304"/>
    </location>
</feature>
<evidence type="ECO:0000256" key="5">
    <source>
        <dbReference type="ARBA" id="ARBA00023180"/>
    </source>
</evidence>
<keyword evidence="10" id="KW-1185">Reference proteome</keyword>
<keyword evidence="4 7" id="KW-0472">Membrane</keyword>
<keyword evidence="2 7" id="KW-0812">Transmembrane</keyword>
<feature type="transmembrane region" description="Helical" evidence="7">
    <location>
        <begin position="482"/>
        <end position="505"/>
    </location>
</feature>
<dbReference type="GO" id="GO:0005783">
    <property type="term" value="C:endoplasmic reticulum"/>
    <property type="evidence" value="ECO:0007669"/>
    <property type="project" value="InterPro"/>
</dbReference>
<dbReference type="Pfam" id="PF12129">
    <property type="entry name" value="PHTF1-2_N"/>
    <property type="match status" value="1"/>
</dbReference>
<dbReference type="AlphaFoldDB" id="A0A8C4XBE0"/>
<evidence type="ECO:0000259" key="8">
    <source>
        <dbReference type="Pfam" id="PF12129"/>
    </source>
</evidence>
<evidence type="ECO:0000256" key="4">
    <source>
        <dbReference type="ARBA" id="ARBA00023136"/>
    </source>
</evidence>
<keyword evidence="3 7" id="KW-1133">Transmembrane helix</keyword>
<keyword evidence="5" id="KW-0325">Glycoprotein</keyword>
<feature type="transmembrane region" description="Helical" evidence="7">
    <location>
        <begin position="565"/>
        <end position="586"/>
    </location>
</feature>
<dbReference type="InterPro" id="IPR039775">
    <property type="entry name" value="PHTF1/2"/>
</dbReference>
<evidence type="ECO:0000313" key="9">
    <source>
        <dbReference type="Ensembl" id="ENSECRP00000018546.1"/>
    </source>
</evidence>
<dbReference type="Proteomes" id="UP000694620">
    <property type="component" value="Chromosome 3"/>
</dbReference>
<protein>
    <submittedName>
        <fullName evidence="9">Putative homeodomain transcription factor 1</fullName>
    </submittedName>
</protein>
<dbReference type="GO" id="GO:0016020">
    <property type="term" value="C:membrane"/>
    <property type="evidence" value="ECO:0007669"/>
    <property type="project" value="UniProtKB-SubCell"/>
</dbReference>
<evidence type="ECO:0000256" key="7">
    <source>
        <dbReference type="SAM" id="Phobius"/>
    </source>
</evidence>
<accession>A0A8C4XBE0</accession>
<evidence type="ECO:0000313" key="10">
    <source>
        <dbReference type="Proteomes" id="UP000694620"/>
    </source>
</evidence>
<evidence type="ECO:0000256" key="6">
    <source>
        <dbReference type="SAM" id="MobiDB-lite"/>
    </source>
</evidence>
<feature type="transmembrane region" description="Helical" evidence="7">
    <location>
        <begin position="428"/>
        <end position="448"/>
    </location>
</feature>
<evidence type="ECO:0000256" key="3">
    <source>
        <dbReference type="ARBA" id="ARBA00022989"/>
    </source>
</evidence>
<name>A0A8C4XBE0_ERPCA</name>
<dbReference type="OrthoDB" id="10066656at2759"/>